<evidence type="ECO:0000256" key="5">
    <source>
        <dbReference type="SAM" id="MobiDB-lite"/>
    </source>
</evidence>
<keyword evidence="4" id="KW-0804">Transcription</keyword>
<proteinExistence type="inferred from homology"/>
<feature type="compositionally biased region" description="Low complexity" evidence="5">
    <location>
        <begin position="123"/>
        <end position="160"/>
    </location>
</feature>
<name>A0A0B6RPE8_BURPL</name>
<reference evidence="7 8" key="2">
    <citation type="journal article" date="2016" name="Appl. Microbiol. Biotechnol.">
        <title>Mutations improving production and secretion of extracellular lipase by Burkholderia glumae PG1.</title>
        <authorList>
            <person name="Knapp A."/>
            <person name="Voget S."/>
            <person name="Gao R."/>
            <person name="Zaburannyi N."/>
            <person name="Krysciak D."/>
            <person name="Breuer M."/>
            <person name="Hauer B."/>
            <person name="Streit W.R."/>
            <person name="Muller R."/>
            <person name="Daniel R."/>
            <person name="Jaeger K.E."/>
        </authorList>
    </citation>
    <scope>NUCLEOTIDE SEQUENCE [LARGE SCALE GENOMIC DNA]</scope>
    <source>
        <strain evidence="7 8">PG1</strain>
    </source>
</reference>
<dbReference type="Gene3D" id="1.10.10.10">
    <property type="entry name" value="Winged helix-like DNA-binding domain superfamily/Winged helix DNA-binding domain"/>
    <property type="match status" value="1"/>
</dbReference>
<comment type="similarity">
    <text evidence="1">Belongs to the LysR transcriptional regulatory family.</text>
</comment>
<accession>A0A0B6RPE8</accession>
<dbReference type="Proteomes" id="UP000031838">
    <property type="component" value="Chromosome 1"/>
</dbReference>
<keyword evidence="8" id="KW-1185">Reference proteome</keyword>
<dbReference type="InterPro" id="IPR000847">
    <property type="entry name" value="LysR_HTH_N"/>
</dbReference>
<keyword evidence="2" id="KW-0805">Transcription regulation</keyword>
<dbReference type="KEGG" id="bgp:BGL_1c07030"/>
<organism evidence="7 8">
    <name type="scientific">Burkholderia plantarii</name>
    <dbReference type="NCBI Taxonomy" id="41899"/>
    <lineage>
        <taxon>Bacteria</taxon>
        <taxon>Pseudomonadati</taxon>
        <taxon>Pseudomonadota</taxon>
        <taxon>Betaproteobacteria</taxon>
        <taxon>Burkholderiales</taxon>
        <taxon>Burkholderiaceae</taxon>
        <taxon>Burkholderia</taxon>
    </lineage>
</organism>
<evidence type="ECO:0000313" key="7">
    <source>
        <dbReference type="EMBL" id="AJK45238.1"/>
    </source>
</evidence>
<dbReference type="HOGENOM" id="CLU_902168_0_0_4"/>
<dbReference type="PROSITE" id="PS50931">
    <property type="entry name" value="HTH_LYSR"/>
    <property type="match status" value="1"/>
</dbReference>
<dbReference type="Pfam" id="PF00126">
    <property type="entry name" value="HTH_1"/>
    <property type="match status" value="1"/>
</dbReference>
<dbReference type="GO" id="GO:0032993">
    <property type="term" value="C:protein-DNA complex"/>
    <property type="evidence" value="ECO:0007669"/>
    <property type="project" value="TreeGrafter"/>
</dbReference>
<feature type="region of interest" description="Disordered" evidence="5">
    <location>
        <begin position="123"/>
        <end position="181"/>
    </location>
</feature>
<dbReference type="AlphaFoldDB" id="A0A0B6RPE8"/>
<evidence type="ECO:0000259" key="6">
    <source>
        <dbReference type="PROSITE" id="PS50931"/>
    </source>
</evidence>
<evidence type="ECO:0000256" key="1">
    <source>
        <dbReference type="ARBA" id="ARBA00009437"/>
    </source>
</evidence>
<reference evidence="8" key="1">
    <citation type="submission" date="2011-03" db="EMBL/GenBank/DDBJ databases">
        <authorList>
            <person name="Voget S."/>
            <person name="Streit W.R."/>
            <person name="Jaeger K.E."/>
            <person name="Daniel R."/>
        </authorList>
    </citation>
    <scope>NUCLEOTIDE SEQUENCE [LARGE SCALE GENOMIC DNA]</scope>
    <source>
        <strain evidence="8">PG1</strain>
    </source>
</reference>
<sequence length="308" mass="33462">MDLLGAMAGFMAAIETGSFSSAARWLGFGQPPVSKSIANLERQVGVSLLSRTTHVMPTEAGQRYCKRAPAARRRRGSRAGRARRRRWPCRRTLRVGGRARSRARNWCRRSSRFSTPIPISSSNCCSTTATPTSPPSVSTSRCGLATARPPAATARWPARARSARARDARSARTPVSRAPGFRTGRRISSVIRWSCMTGAPAALSGNSAATIPSWPSRPRRGCACARPRACARRARRARTRDRLRLAVCRRAARRARRHHARRLAAAARRAVGDVPAGRLATSLARAFVAFVAFVEAMLGVAAARRDLA</sequence>
<feature type="domain" description="HTH lysR-type" evidence="6">
    <location>
        <begin position="1"/>
        <end position="58"/>
    </location>
</feature>
<dbReference type="PANTHER" id="PTHR30346">
    <property type="entry name" value="TRANSCRIPTIONAL DUAL REGULATOR HCAR-RELATED"/>
    <property type="match status" value="1"/>
</dbReference>
<keyword evidence="3" id="KW-0238">DNA-binding</keyword>
<dbReference type="PANTHER" id="PTHR30346:SF28">
    <property type="entry name" value="HTH-TYPE TRANSCRIPTIONAL REGULATOR CYNR"/>
    <property type="match status" value="1"/>
</dbReference>
<dbReference type="PRINTS" id="PR00039">
    <property type="entry name" value="HTHLYSR"/>
</dbReference>
<protein>
    <submittedName>
        <fullName evidence="7">Transcriptional regulator, LysR family</fullName>
    </submittedName>
</protein>
<dbReference type="InterPro" id="IPR036390">
    <property type="entry name" value="WH_DNA-bd_sf"/>
</dbReference>
<evidence type="ECO:0000256" key="3">
    <source>
        <dbReference type="ARBA" id="ARBA00023125"/>
    </source>
</evidence>
<evidence type="ECO:0000256" key="4">
    <source>
        <dbReference type="ARBA" id="ARBA00023163"/>
    </source>
</evidence>
<gene>
    <name evidence="7" type="ORF">BGL_1c07030</name>
</gene>
<evidence type="ECO:0000256" key="2">
    <source>
        <dbReference type="ARBA" id="ARBA00023015"/>
    </source>
</evidence>
<evidence type="ECO:0000313" key="8">
    <source>
        <dbReference type="Proteomes" id="UP000031838"/>
    </source>
</evidence>
<dbReference type="InterPro" id="IPR036388">
    <property type="entry name" value="WH-like_DNA-bd_sf"/>
</dbReference>
<dbReference type="EMBL" id="CP002580">
    <property type="protein sequence ID" value="AJK45238.1"/>
    <property type="molecule type" value="Genomic_DNA"/>
</dbReference>
<dbReference type="SUPFAM" id="SSF46785">
    <property type="entry name" value="Winged helix' DNA-binding domain"/>
    <property type="match status" value="1"/>
</dbReference>
<dbReference type="GO" id="GO:0003677">
    <property type="term" value="F:DNA binding"/>
    <property type="evidence" value="ECO:0007669"/>
    <property type="project" value="UniProtKB-KW"/>
</dbReference>
<dbReference type="GO" id="GO:0003700">
    <property type="term" value="F:DNA-binding transcription factor activity"/>
    <property type="evidence" value="ECO:0007669"/>
    <property type="project" value="InterPro"/>
</dbReference>